<reference evidence="1" key="1">
    <citation type="submission" date="2020-06" db="EMBL/GenBank/DDBJ databases">
        <title>Draft genome of Bugula neritina, a colonial animal packing powerful symbionts and potential medicines.</title>
        <authorList>
            <person name="Rayko M."/>
        </authorList>
    </citation>
    <scope>NUCLEOTIDE SEQUENCE [LARGE SCALE GENOMIC DNA]</scope>
    <source>
        <strain evidence="1">Kwan_BN1</strain>
    </source>
</reference>
<proteinExistence type="predicted"/>
<sequence>MFHCTCDICDICYIFLDGNNHDTEIGLLDSQSMDQPIQLALLAAGCQPWNSQVTAASGKDLLTVQLQQYIFLSNLPL</sequence>
<name>A0A7J7KHV0_BUGNE</name>
<gene>
    <name evidence="1" type="ORF">EB796_004227</name>
</gene>
<dbReference type="Proteomes" id="UP000593567">
    <property type="component" value="Unassembled WGS sequence"/>
</dbReference>
<keyword evidence="2" id="KW-1185">Reference proteome</keyword>
<comment type="caution">
    <text evidence="1">The sequence shown here is derived from an EMBL/GenBank/DDBJ whole genome shotgun (WGS) entry which is preliminary data.</text>
</comment>
<organism evidence="1 2">
    <name type="scientific">Bugula neritina</name>
    <name type="common">Brown bryozoan</name>
    <name type="synonym">Sertularia neritina</name>
    <dbReference type="NCBI Taxonomy" id="10212"/>
    <lineage>
        <taxon>Eukaryota</taxon>
        <taxon>Metazoa</taxon>
        <taxon>Spiralia</taxon>
        <taxon>Lophotrochozoa</taxon>
        <taxon>Bryozoa</taxon>
        <taxon>Gymnolaemata</taxon>
        <taxon>Cheilostomatida</taxon>
        <taxon>Flustrina</taxon>
        <taxon>Buguloidea</taxon>
        <taxon>Bugulidae</taxon>
        <taxon>Bugula</taxon>
    </lineage>
</organism>
<evidence type="ECO:0000313" key="1">
    <source>
        <dbReference type="EMBL" id="KAF6037464.1"/>
    </source>
</evidence>
<protein>
    <submittedName>
        <fullName evidence="1">Uncharacterized protein</fullName>
    </submittedName>
</protein>
<evidence type="ECO:0000313" key="2">
    <source>
        <dbReference type="Proteomes" id="UP000593567"/>
    </source>
</evidence>
<dbReference type="EMBL" id="VXIV02000565">
    <property type="protein sequence ID" value="KAF6037464.1"/>
    <property type="molecule type" value="Genomic_DNA"/>
</dbReference>
<accession>A0A7J7KHV0</accession>
<dbReference type="AlphaFoldDB" id="A0A7J7KHV0"/>